<evidence type="ECO:0000256" key="1">
    <source>
        <dbReference type="ARBA" id="ARBA00022741"/>
    </source>
</evidence>
<evidence type="ECO:0008006" key="4">
    <source>
        <dbReference type="Google" id="ProtNLM"/>
    </source>
</evidence>
<evidence type="ECO:0000256" key="2">
    <source>
        <dbReference type="ARBA" id="ARBA00022840"/>
    </source>
</evidence>
<dbReference type="GO" id="GO:0051301">
    <property type="term" value="P:cell division"/>
    <property type="evidence" value="ECO:0007669"/>
    <property type="project" value="TreeGrafter"/>
</dbReference>
<dbReference type="PANTHER" id="PTHR12169">
    <property type="entry name" value="ATPASE N2B"/>
    <property type="match status" value="1"/>
</dbReference>
<keyword evidence="2" id="KW-0067">ATP-binding</keyword>
<name>A0A381QTP8_9ZZZZ</name>
<dbReference type="GO" id="GO:0016887">
    <property type="term" value="F:ATP hydrolysis activity"/>
    <property type="evidence" value="ECO:0007669"/>
    <property type="project" value="InterPro"/>
</dbReference>
<dbReference type="EMBL" id="UINC01001448">
    <property type="protein sequence ID" value="SUZ80943.1"/>
    <property type="molecule type" value="Genomic_DNA"/>
</dbReference>
<dbReference type="GO" id="GO:0005524">
    <property type="term" value="F:ATP binding"/>
    <property type="evidence" value="ECO:0007669"/>
    <property type="project" value="UniProtKB-KW"/>
</dbReference>
<dbReference type="AlphaFoldDB" id="A0A381QTP8"/>
<evidence type="ECO:0000313" key="3">
    <source>
        <dbReference type="EMBL" id="SUZ80943.1"/>
    </source>
</evidence>
<gene>
    <name evidence="3" type="ORF">METZ01_LOCUS33797</name>
</gene>
<dbReference type="SUPFAM" id="SSF52540">
    <property type="entry name" value="P-loop containing nucleoside triphosphate hydrolases"/>
    <property type="match status" value="1"/>
</dbReference>
<dbReference type="PANTHER" id="PTHR12169:SF6">
    <property type="entry name" value="AFG1-LIKE ATPASE"/>
    <property type="match status" value="1"/>
</dbReference>
<accession>A0A381QTP8</accession>
<dbReference type="GO" id="GO:0005737">
    <property type="term" value="C:cytoplasm"/>
    <property type="evidence" value="ECO:0007669"/>
    <property type="project" value="TreeGrafter"/>
</dbReference>
<reference evidence="3" key="1">
    <citation type="submission" date="2018-05" db="EMBL/GenBank/DDBJ databases">
        <authorList>
            <person name="Lanie J.A."/>
            <person name="Ng W.-L."/>
            <person name="Kazmierczak K.M."/>
            <person name="Andrzejewski T.M."/>
            <person name="Davidsen T.M."/>
            <person name="Wayne K.J."/>
            <person name="Tettelin H."/>
            <person name="Glass J.I."/>
            <person name="Rusch D."/>
            <person name="Podicherti R."/>
            <person name="Tsui H.-C.T."/>
            <person name="Winkler M.E."/>
        </authorList>
    </citation>
    <scope>NUCLEOTIDE SEQUENCE</scope>
</reference>
<dbReference type="GO" id="GO:0032153">
    <property type="term" value="C:cell division site"/>
    <property type="evidence" value="ECO:0007669"/>
    <property type="project" value="TreeGrafter"/>
</dbReference>
<dbReference type="Gene3D" id="3.40.50.300">
    <property type="entry name" value="P-loop containing nucleotide triphosphate hydrolases"/>
    <property type="match status" value="1"/>
</dbReference>
<proteinExistence type="predicted"/>
<sequence length="352" mass="40916">MKPSHIHEDLVSNEKLIDDPAQKELLVEFDSLQEKVTARSESWFSKKPLDGLYIYGSVGSGKTQLMDIFFQSLDTSNKVRLHFHRFMQNLHNDMNRMAKQEDPIKKIVEKLAREADVLCFDEFYVEDIGDAMMLARFLDRLFEAGIPLVATSNIHPEFLYEGGLHRDRFYPAIESIKNHCKIYQLKTSQDYRLRNLEQEKIQLISGTKETDEILSKHFNSLAQGEIKLAQTIEILGRNINTKKLSQGVAWFHFNDICEGPRSSKDYIEISKEFHTLLVSDIPLLTETKENETRRFIALIDECYERKVNLIISSEKKIKEIYSGSKLLKPIERALSRLEEMKSREFLSLPHLS</sequence>
<keyword evidence="1" id="KW-0547">Nucleotide-binding</keyword>
<dbReference type="Pfam" id="PF03969">
    <property type="entry name" value="AFG1_ATPase"/>
    <property type="match status" value="1"/>
</dbReference>
<dbReference type="NCBIfam" id="NF040713">
    <property type="entry name" value="ZapE"/>
    <property type="match status" value="1"/>
</dbReference>
<protein>
    <recommendedName>
        <fullName evidence="4">AAA+ ATPase domain-containing protein</fullName>
    </recommendedName>
</protein>
<dbReference type="InterPro" id="IPR027417">
    <property type="entry name" value="P-loop_NTPase"/>
</dbReference>
<dbReference type="InterPro" id="IPR005654">
    <property type="entry name" value="ATPase_AFG1-like"/>
</dbReference>
<organism evidence="3">
    <name type="scientific">marine metagenome</name>
    <dbReference type="NCBI Taxonomy" id="408172"/>
    <lineage>
        <taxon>unclassified sequences</taxon>
        <taxon>metagenomes</taxon>
        <taxon>ecological metagenomes</taxon>
    </lineage>
</organism>